<keyword evidence="4" id="KW-0443">Lipid metabolism</keyword>
<feature type="domain" description="LRAT" evidence="5">
    <location>
        <begin position="13"/>
        <end position="129"/>
    </location>
</feature>
<dbReference type="OrthoDB" id="421951at2759"/>
<gene>
    <name evidence="6" type="primary">Hrasls2</name>
    <name evidence="6" type="ORF">ORISOL_R01170</name>
</gene>
<keyword evidence="2" id="KW-0808">Transferase</keyword>
<evidence type="ECO:0000256" key="1">
    <source>
        <dbReference type="ARBA" id="ARBA00007824"/>
    </source>
</evidence>
<dbReference type="PANTHER" id="PTHR13943">
    <property type="entry name" value="HRAS-LIKE SUPPRESSOR - RELATED"/>
    <property type="match status" value="1"/>
</dbReference>
<dbReference type="GO" id="GO:0008970">
    <property type="term" value="F:phospholipase A1 activity"/>
    <property type="evidence" value="ECO:0007669"/>
    <property type="project" value="TreeGrafter"/>
</dbReference>
<comment type="similarity">
    <text evidence="1">Belongs to the H-rev107 family.</text>
</comment>
<dbReference type="GO" id="GO:0070292">
    <property type="term" value="P:N-acylphosphatidylethanolamine metabolic process"/>
    <property type="evidence" value="ECO:0007669"/>
    <property type="project" value="TreeGrafter"/>
</dbReference>
<dbReference type="AlphaFoldDB" id="A0A7K6DQ23"/>
<evidence type="ECO:0000256" key="4">
    <source>
        <dbReference type="ARBA" id="ARBA00023098"/>
    </source>
</evidence>
<dbReference type="PROSITE" id="PS51934">
    <property type="entry name" value="LRAT"/>
    <property type="match status" value="1"/>
</dbReference>
<dbReference type="Pfam" id="PF04970">
    <property type="entry name" value="LRAT"/>
    <property type="match status" value="1"/>
</dbReference>
<dbReference type="Proteomes" id="UP000571324">
    <property type="component" value="Unassembled WGS sequence"/>
</dbReference>
<proteinExistence type="inferred from homology"/>
<evidence type="ECO:0000259" key="5">
    <source>
        <dbReference type="PROSITE" id="PS51934"/>
    </source>
</evidence>
<sequence>MAQDRRYPNPGDLIEFKRRGYEHWAVYVGEGCVIHVTGLGKAGSPFSASSMTLLTRKAKVKKELLTSVAGKDDWAVNNKYDWFRTPFPGEEIVRRAERWIDKVVPYGVFLRNCEHFVTELRYGEGVSEQV</sequence>
<comment type="caution">
    <text evidence="6">The sequence shown here is derived from an EMBL/GenBank/DDBJ whole genome shotgun (WGS) entry which is preliminary data.</text>
</comment>
<dbReference type="Gene3D" id="3.90.1720.10">
    <property type="entry name" value="endopeptidase domain like (from Nostoc punctiforme)"/>
    <property type="match status" value="1"/>
</dbReference>
<dbReference type="InterPro" id="IPR007053">
    <property type="entry name" value="LRAT_dom"/>
</dbReference>
<keyword evidence="7" id="KW-1185">Reference proteome</keyword>
<reference evidence="6 7" key="1">
    <citation type="submission" date="2019-09" db="EMBL/GenBank/DDBJ databases">
        <title>Bird 10,000 Genomes (B10K) Project - Family phase.</title>
        <authorList>
            <person name="Zhang G."/>
        </authorList>
    </citation>
    <scope>NUCLEOTIDE SEQUENCE [LARGE SCALE GENOMIC DNA]</scope>
    <source>
        <strain evidence="6">B10K-DU-029-52</strain>
    </source>
</reference>
<accession>A0A7K6DQ23</accession>
<name>A0A7K6DQ23_9PASS</name>
<evidence type="ECO:0000256" key="2">
    <source>
        <dbReference type="ARBA" id="ARBA00022679"/>
    </source>
</evidence>
<feature type="non-terminal residue" evidence="6">
    <location>
        <position position="130"/>
    </location>
</feature>
<evidence type="ECO:0000313" key="6">
    <source>
        <dbReference type="EMBL" id="NWV28407.1"/>
    </source>
</evidence>
<dbReference type="EMBL" id="VZRL01006109">
    <property type="protein sequence ID" value="NWV28407.1"/>
    <property type="molecule type" value="Genomic_DNA"/>
</dbReference>
<evidence type="ECO:0000313" key="7">
    <source>
        <dbReference type="Proteomes" id="UP000571324"/>
    </source>
</evidence>
<evidence type="ECO:0000256" key="3">
    <source>
        <dbReference type="ARBA" id="ARBA00022801"/>
    </source>
</evidence>
<dbReference type="GO" id="GO:0004623">
    <property type="term" value="F:phospholipase A2 activity"/>
    <property type="evidence" value="ECO:0007669"/>
    <property type="project" value="TreeGrafter"/>
</dbReference>
<dbReference type="PANTHER" id="PTHR13943:SF77">
    <property type="entry name" value="LRAT DOMAIN-CONTAINING PROTEIN"/>
    <property type="match status" value="1"/>
</dbReference>
<dbReference type="InterPro" id="IPR051496">
    <property type="entry name" value="H-rev107_PLA/AT"/>
</dbReference>
<feature type="non-terminal residue" evidence="6">
    <location>
        <position position="1"/>
    </location>
</feature>
<dbReference type="GO" id="GO:0005737">
    <property type="term" value="C:cytoplasm"/>
    <property type="evidence" value="ECO:0007669"/>
    <property type="project" value="TreeGrafter"/>
</dbReference>
<protein>
    <submittedName>
        <fullName evidence="6">HRSL2 protein</fullName>
    </submittedName>
</protein>
<dbReference type="GO" id="GO:0016410">
    <property type="term" value="F:N-acyltransferase activity"/>
    <property type="evidence" value="ECO:0007669"/>
    <property type="project" value="TreeGrafter"/>
</dbReference>
<organism evidence="6 7">
    <name type="scientific">Origma solitaria</name>
    <dbReference type="NCBI Taxonomy" id="720586"/>
    <lineage>
        <taxon>Eukaryota</taxon>
        <taxon>Metazoa</taxon>
        <taxon>Chordata</taxon>
        <taxon>Craniata</taxon>
        <taxon>Vertebrata</taxon>
        <taxon>Euteleostomi</taxon>
        <taxon>Archelosauria</taxon>
        <taxon>Archosauria</taxon>
        <taxon>Dinosauria</taxon>
        <taxon>Saurischia</taxon>
        <taxon>Theropoda</taxon>
        <taxon>Coelurosauria</taxon>
        <taxon>Aves</taxon>
        <taxon>Neognathae</taxon>
        <taxon>Neoaves</taxon>
        <taxon>Telluraves</taxon>
        <taxon>Australaves</taxon>
        <taxon>Passeriformes</taxon>
        <taxon>Meliphagoidea</taxon>
        <taxon>Acanthizidae</taxon>
        <taxon>Origma</taxon>
    </lineage>
</organism>
<keyword evidence="3" id="KW-0378">Hydrolase</keyword>